<dbReference type="PANTHER" id="PTHR37299:SF1">
    <property type="entry name" value="STAGE 0 SPORULATION PROTEIN A HOMOLOG"/>
    <property type="match status" value="1"/>
</dbReference>
<protein>
    <submittedName>
        <fullName evidence="4">LytTR family DNA-binding domain-containing protein</fullName>
    </submittedName>
</protein>
<evidence type="ECO:0000259" key="3">
    <source>
        <dbReference type="PROSITE" id="PS50930"/>
    </source>
</evidence>
<evidence type="ECO:0000256" key="1">
    <source>
        <dbReference type="PROSITE-ProRule" id="PRU00169"/>
    </source>
</evidence>
<dbReference type="RefSeq" id="WP_342692917.1">
    <property type="nucleotide sequence ID" value="NZ_JBCGDP010000019.1"/>
</dbReference>
<evidence type="ECO:0000313" key="5">
    <source>
        <dbReference type="Proteomes" id="UP001468798"/>
    </source>
</evidence>
<keyword evidence="4" id="KW-0238">DNA-binding</keyword>
<dbReference type="EMBL" id="JBCGDP010000019">
    <property type="protein sequence ID" value="MEM0578072.1"/>
    <property type="molecule type" value="Genomic_DNA"/>
</dbReference>
<dbReference type="PROSITE" id="PS50930">
    <property type="entry name" value="HTH_LYTTR"/>
    <property type="match status" value="1"/>
</dbReference>
<accession>A0ABU9NW76</accession>
<dbReference type="Pfam" id="PF04397">
    <property type="entry name" value="LytTR"/>
    <property type="match status" value="1"/>
</dbReference>
<comment type="caution">
    <text evidence="4">The sequence shown here is derived from an EMBL/GenBank/DDBJ whole genome shotgun (WGS) entry which is preliminary data.</text>
</comment>
<keyword evidence="1" id="KW-0597">Phosphoprotein</keyword>
<dbReference type="InterPro" id="IPR011006">
    <property type="entry name" value="CheY-like_superfamily"/>
</dbReference>
<dbReference type="SMART" id="SM00850">
    <property type="entry name" value="LytTR"/>
    <property type="match status" value="1"/>
</dbReference>
<dbReference type="SUPFAM" id="SSF52172">
    <property type="entry name" value="CheY-like"/>
    <property type="match status" value="1"/>
</dbReference>
<dbReference type="PANTHER" id="PTHR37299">
    <property type="entry name" value="TRANSCRIPTIONAL REGULATOR-RELATED"/>
    <property type="match status" value="1"/>
</dbReference>
<feature type="modified residue" description="4-aspartylphosphate" evidence="1">
    <location>
        <position position="58"/>
    </location>
</feature>
<dbReference type="Gene3D" id="2.40.50.1020">
    <property type="entry name" value="LytTr DNA-binding domain"/>
    <property type="match status" value="1"/>
</dbReference>
<dbReference type="GO" id="GO:0003677">
    <property type="term" value="F:DNA binding"/>
    <property type="evidence" value="ECO:0007669"/>
    <property type="project" value="UniProtKB-KW"/>
</dbReference>
<evidence type="ECO:0000259" key="2">
    <source>
        <dbReference type="PROSITE" id="PS50110"/>
    </source>
</evidence>
<gene>
    <name evidence="4" type="ORF">WFZ86_16330</name>
</gene>
<feature type="domain" description="Response regulatory" evidence="2">
    <location>
        <begin position="7"/>
        <end position="118"/>
    </location>
</feature>
<feature type="domain" description="HTH LytTR-type" evidence="3">
    <location>
        <begin position="138"/>
        <end position="212"/>
    </location>
</feature>
<dbReference type="InterPro" id="IPR046947">
    <property type="entry name" value="LytR-like"/>
</dbReference>
<organism evidence="4 5">
    <name type="scientific">Flavobacterium polysaccharolyticum</name>
    <dbReference type="NCBI Taxonomy" id="3133148"/>
    <lineage>
        <taxon>Bacteria</taxon>
        <taxon>Pseudomonadati</taxon>
        <taxon>Bacteroidota</taxon>
        <taxon>Flavobacteriia</taxon>
        <taxon>Flavobacteriales</taxon>
        <taxon>Flavobacteriaceae</taxon>
        <taxon>Flavobacterium</taxon>
    </lineage>
</organism>
<dbReference type="InterPro" id="IPR001789">
    <property type="entry name" value="Sig_transdc_resp-reg_receiver"/>
</dbReference>
<name>A0ABU9NW76_9FLAO</name>
<dbReference type="SMART" id="SM00448">
    <property type="entry name" value="REC"/>
    <property type="match status" value="1"/>
</dbReference>
<sequence length="246" mass="28699">MQDNKVSCIIVDDEPYALELILNYVLKTPFLELKGKCSNAFDVLEILNNEKIDLIFLDIQMPELTGIELSKTVSKDTRIIFTTAFSEYALDGFKADALDYLVKPFNFEEFYNASLKAKEWFGLKRQSVSDKTADKNFIFVKSEYKQLKIKLDDVLYFEGLKDYIKIWLINQSKAILTLMSLKSLEEELPESKFIRVHRSFIVALDKIEAIERNQILINTKRITIAEQYKIKFQNYLDSNSISKNKR</sequence>
<dbReference type="Gene3D" id="3.40.50.2300">
    <property type="match status" value="1"/>
</dbReference>
<reference evidence="4 5" key="1">
    <citation type="submission" date="2024-03" db="EMBL/GenBank/DDBJ databases">
        <title>Two novel species of the genus Flavobacterium exhibiting potentially degradation of complex polysaccharides.</title>
        <authorList>
            <person name="Lian X."/>
        </authorList>
    </citation>
    <scope>NUCLEOTIDE SEQUENCE [LARGE SCALE GENOMIC DNA]</scope>
    <source>
        <strain evidence="4 5">N6</strain>
    </source>
</reference>
<dbReference type="Proteomes" id="UP001468798">
    <property type="component" value="Unassembled WGS sequence"/>
</dbReference>
<keyword evidence="5" id="KW-1185">Reference proteome</keyword>
<dbReference type="PROSITE" id="PS50110">
    <property type="entry name" value="RESPONSE_REGULATORY"/>
    <property type="match status" value="1"/>
</dbReference>
<proteinExistence type="predicted"/>
<dbReference type="Pfam" id="PF00072">
    <property type="entry name" value="Response_reg"/>
    <property type="match status" value="1"/>
</dbReference>
<evidence type="ECO:0000313" key="4">
    <source>
        <dbReference type="EMBL" id="MEM0578072.1"/>
    </source>
</evidence>
<dbReference type="InterPro" id="IPR007492">
    <property type="entry name" value="LytTR_DNA-bd_dom"/>
</dbReference>